<evidence type="ECO:0008006" key="17">
    <source>
        <dbReference type="Google" id="ProtNLM"/>
    </source>
</evidence>
<evidence type="ECO:0000256" key="6">
    <source>
        <dbReference type="ARBA" id="ARBA00023034"/>
    </source>
</evidence>
<feature type="binding site" evidence="13">
    <location>
        <position position="304"/>
    </location>
    <ligand>
        <name>Mn(2+)</name>
        <dbReference type="ChEBI" id="CHEBI:29035"/>
    </ligand>
</feature>
<dbReference type="AlphaFoldDB" id="A0AAV6WB66"/>
<feature type="active site" evidence="11">
    <location>
        <position position="139"/>
    </location>
</feature>
<dbReference type="Pfam" id="PF03552">
    <property type="entry name" value="Cellulose_synt"/>
    <property type="match status" value="2"/>
</dbReference>
<dbReference type="Gene3D" id="3.90.550.10">
    <property type="entry name" value="Spore Coat Polysaccharide Biosynthesis Protein SpsA, Chain A"/>
    <property type="match status" value="2"/>
</dbReference>
<evidence type="ECO:0000256" key="14">
    <source>
        <dbReference type="SAM" id="Phobius"/>
    </source>
</evidence>
<reference evidence="15" key="1">
    <citation type="submission" date="2019-10" db="EMBL/GenBank/DDBJ databases">
        <authorList>
            <person name="Zhang R."/>
            <person name="Pan Y."/>
            <person name="Wang J."/>
            <person name="Ma R."/>
            <person name="Yu S."/>
        </authorList>
    </citation>
    <scope>NUCLEOTIDE SEQUENCE</scope>
    <source>
        <strain evidence="15">LA-IB0</strain>
        <tissue evidence="15">Leaf</tissue>
    </source>
</reference>
<comment type="similarity">
    <text evidence="10">Belongs to the glycosyltransferase 2 family. Plant cellulose synthase-like E subfamily.</text>
</comment>
<evidence type="ECO:0000256" key="1">
    <source>
        <dbReference type="ARBA" id="ARBA00004653"/>
    </source>
</evidence>
<sequence>MTESSYTPLFETKRAKGSLIYKLFAISRFVGIIFIWFYRATHITENGRIRPVWIGMFGAEIWFGFYWILTQAVRWNRIYRRTFKDRLSQRYENDLPGVDIFVCTADPNIEPPIMVINTVLSVMAYDYPPEKLSVYLSDDAGSDNTFYALLEASHFAKHWIPYCKKFGVEPRSPEAHFRLETNKLEPYQAQHLASVKKLYQDMENRIELAKKLGNFSKNALLEHRGFSKWDTFSSKGDHDSILQILIDGRDAEAKDTEGCRLPTLVYLAREKRPEHFHNFKAGAMNALIRVSSEISNGPIILNVDCDMYSNNSHSIRDVLCFFLDEEKGHDVAFVQFPQDFHNITKNELYGGSMRVICEVELHGLDGYGGPLYIGTGCFHRRDTLCGRKFIKGSKFQWKENSVPKTGESIAELEERIKELASCTFEKNTQWGNEMGLKYGCPVEDVITGFSIQCRGWKSIYSNPERKGFLGVSGTTLDQTLVQHKRWSEGDLQIMLSKFSPIWYGLGKIDFGLIMGYSTYCLWSPNCFATLYYSMIPSICLLKGVSLFPQVSSLWILPFAYMIITEHAYSFAEYLWSGGTALGWWNEQRIWLYKRTSSYLFAAIDTFLKLVGYSDSAFVISAKVSDQDVEQRYEQEKMEFGVTTTPFFAILTSLAMLNLFCFIGMVLKVIRAGGVEFDHEIMALQIVLCGVLVLINLPLYNAAFFRKDKGRMPSSVTLKSVFVALSLCTCCYAFL</sequence>
<dbReference type="InterPro" id="IPR029044">
    <property type="entry name" value="Nucleotide-diphossugar_trans"/>
</dbReference>
<dbReference type="SUPFAM" id="SSF53448">
    <property type="entry name" value="Nucleotide-diphospho-sugar transferases"/>
    <property type="match status" value="1"/>
</dbReference>
<evidence type="ECO:0000256" key="10">
    <source>
        <dbReference type="ARBA" id="ARBA00060766"/>
    </source>
</evidence>
<evidence type="ECO:0000256" key="12">
    <source>
        <dbReference type="PIRSR" id="PIRSR605150-2"/>
    </source>
</evidence>
<evidence type="ECO:0000256" key="3">
    <source>
        <dbReference type="ARBA" id="ARBA00022679"/>
    </source>
</evidence>
<evidence type="ECO:0000256" key="4">
    <source>
        <dbReference type="ARBA" id="ARBA00022692"/>
    </source>
</evidence>
<feature type="binding site" evidence="12">
    <location>
        <position position="139"/>
    </location>
    <ligand>
        <name>UDP-alpha-D-glucose</name>
        <dbReference type="ChEBI" id="CHEBI:58885"/>
    </ligand>
</feature>
<proteinExistence type="inferred from homology"/>
<dbReference type="InterPro" id="IPR005150">
    <property type="entry name" value="Cellulose_synth"/>
</dbReference>
<evidence type="ECO:0000256" key="5">
    <source>
        <dbReference type="ARBA" id="ARBA00022989"/>
    </source>
</evidence>
<evidence type="ECO:0000256" key="7">
    <source>
        <dbReference type="ARBA" id="ARBA00023136"/>
    </source>
</evidence>
<keyword evidence="5 14" id="KW-1133">Transmembrane helix</keyword>
<keyword evidence="2" id="KW-0328">Glycosyltransferase</keyword>
<feature type="transmembrane region" description="Helical" evidence="14">
    <location>
        <begin position="681"/>
        <end position="703"/>
    </location>
</feature>
<keyword evidence="7 14" id="KW-0472">Membrane</keyword>
<comment type="caution">
    <text evidence="15">The sequence shown here is derived from an EMBL/GenBank/DDBJ whole genome shotgun (WGS) entry which is preliminary data.</text>
</comment>
<comment type="function">
    <text evidence="9">Thought to be a Golgi-localized beta-glycan synthase that polymerize the backbones of noncellulosic polysaccharides (hemicelluloses) of plant cell wall.</text>
</comment>
<feature type="transmembrane region" description="Helical" evidence="14">
    <location>
        <begin position="20"/>
        <end position="38"/>
    </location>
</feature>
<dbReference type="GO" id="GO:0071555">
    <property type="term" value="P:cell wall organization"/>
    <property type="evidence" value="ECO:0007669"/>
    <property type="project" value="UniProtKB-KW"/>
</dbReference>
<feature type="transmembrane region" description="Helical" evidence="14">
    <location>
        <begin position="50"/>
        <end position="69"/>
    </location>
</feature>
<evidence type="ECO:0000256" key="11">
    <source>
        <dbReference type="PIRSR" id="PIRSR605150-1"/>
    </source>
</evidence>
<dbReference type="FunFam" id="3.90.550.10:FF:000138">
    <property type="entry name" value="Cellulose synthase isolog"/>
    <property type="match status" value="1"/>
</dbReference>
<accession>A0AAV6WB66</accession>
<dbReference type="GO" id="GO:0000139">
    <property type="term" value="C:Golgi membrane"/>
    <property type="evidence" value="ECO:0007669"/>
    <property type="project" value="UniProtKB-SubCell"/>
</dbReference>
<keyword evidence="16" id="KW-1185">Reference proteome</keyword>
<evidence type="ECO:0000313" key="16">
    <source>
        <dbReference type="Proteomes" id="UP000826271"/>
    </source>
</evidence>
<comment type="subcellular location">
    <subcellularLocation>
        <location evidence="1">Golgi apparatus membrane</location>
        <topology evidence="1">Multi-pass membrane protein</topology>
    </subcellularLocation>
</comment>
<keyword evidence="3" id="KW-0808">Transferase</keyword>
<evidence type="ECO:0000256" key="9">
    <source>
        <dbReference type="ARBA" id="ARBA00037405"/>
    </source>
</evidence>
<protein>
    <recommendedName>
        <fullName evidence="17">Cellulose synthase-like protein E1</fullName>
    </recommendedName>
</protein>
<dbReference type="FunFam" id="3.90.550.10:FF:000112">
    <property type="entry name" value="Cellulose synthase-like protein E1"/>
    <property type="match status" value="1"/>
</dbReference>
<evidence type="ECO:0000256" key="13">
    <source>
        <dbReference type="PIRSR" id="PIRSR605150-3"/>
    </source>
</evidence>
<keyword evidence="6" id="KW-0333">Golgi apparatus</keyword>
<name>A0AAV6WB66_9LAMI</name>
<gene>
    <name evidence="15" type="ORF">BUALT_Bualt18G0075500</name>
</gene>
<feature type="active site" evidence="11">
    <location>
        <position position="444"/>
    </location>
</feature>
<organism evidence="15 16">
    <name type="scientific">Buddleja alternifolia</name>
    <dbReference type="NCBI Taxonomy" id="168488"/>
    <lineage>
        <taxon>Eukaryota</taxon>
        <taxon>Viridiplantae</taxon>
        <taxon>Streptophyta</taxon>
        <taxon>Embryophyta</taxon>
        <taxon>Tracheophyta</taxon>
        <taxon>Spermatophyta</taxon>
        <taxon>Magnoliopsida</taxon>
        <taxon>eudicotyledons</taxon>
        <taxon>Gunneridae</taxon>
        <taxon>Pentapetalae</taxon>
        <taxon>asterids</taxon>
        <taxon>lamiids</taxon>
        <taxon>Lamiales</taxon>
        <taxon>Scrophulariaceae</taxon>
        <taxon>Buddlejeae</taxon>
        <taxon>Buddleja</taxon>
    </lineage>
</organism>
<evidence type="ECO:0000256" key="2">
    <source>
        <dbReference type="ARBA" id="ARBA00022676"/>
    </source>
</evidence>
<dbReference type="GO" id="GO:0016760">
    <property type="term" value="F:cellulose synthase (UDP-forming) activity"/>
    <property type="evidence" value="ECO:0007669"/>
    <property type="project" value="InterPro"/>
</dbReference>
<keyword evidence="4 14" id="KW-0812">Transmembrane</keyword>
<dbReference type="GO" id="GO:0030244">
    <property type="term" value="P:cellulose biosynthetic process"/>
    <property type="evidence" value="ECO:0007669"/>
    <property type="project" value="InterPro"/>
</dbReference>
<dbReference type="PANTHER" id="PTHR13301">
    <property type="entry name" value="X-BOX TRANSCRIPTION FACTOR-RELATED"/>
    <property type="match status" value="1"/>
</dbReference>
<feature type="binding site" evidence="13">
    <location>
        <position position="280"/>
    </location>
    <ligand>
        <name>Mn(2+)</name>
        <dbReference type="ChEBI" id="CHEBI:29035"/>
    </ligand>
</feature>
<feature type="binding site" evidence="12">
    <location>
        <position position="110"/>
    </location>
    <ligand>
        <name>UDP-alpha-D-glucose</name>
        <dbReference type="ChEBI" id="CHEBI:58885"/>
    </ligand>
</feature>
<dbReference type="EMBL" id="WHWC01000018">
    <property type="protein sequence ID" value="KAG8365161.1"/>
    <property type="molecule type" value="Genomic_DNA"/>
</dbReference>
<keyword evidence="8" id="KW-0961">Cell wall biogenesis/degradation</keyword>
<dbReference type="Proteomes" id="UP000826271">
    <property type="component" value="Unassembled WGS sequence"/>
</dbReference>
<evidence type="ECO:0000256" key="8">
    <source>
        <dbReference type="ARBA" id="ARBA00023316"/>
    </source>
</evidence>
<feature type="transmembrane region" description="Helical" evidence="14">
    <location>
        <begin position="646"/>
        <end position="669"/>
    </location>
</feature>
<evidence type="ECO:0000313" key="15">
    <source>
        <dbReference type="EMBL" id="KAG8365161.1"/>
    </source>
</evidence>